<accession>A0AAV3Q5X8</accession>
<keyword evidence="3" id="KW-1185">Reference proteome</keyword>
<evidence type="ECO:0000313" key="3">
    <source>
        <dbReference type="Proteomes" id="UP001454036"/>
    </source>
</evidence>
<evidence type="ECO:0000313" key="2">
    <source>
        <dbReference type="EMBL" id="GAA0158801.1"/>
    </source>
</evidence>
<reference evidence="2 3" key="1">
    <citation type="submission" date="2024-01" db="EMBL/GenBank/DDBJ databases">
        <title>The complete chloroplast genome sequence of Lithospermum erythrorhizon: insights into the phylogenetic relationship among Boraginaceae species and the maternal lineages of purple gromwells.</title>
        <authorList>
            <person name="Okada T."/>
            <person name="Watanabe K."/>
        </authorList>
    </citation>
    <scope>NUCLEOTIDE SEQUENCE [LARGE SCALE GENOMIC DNA]</scope>
</reference>
<proteinExistence type="predicted"/>
<dbReference type="EMBL" id="BAABME010003439">
    <property type="protein sequence ID" value="GAA0158801.1"/>
    <property type="molecule type" value="Genomic_DNA"/>
</dbReference>
<keyword evidence="1" id="KW-0175">Coiled coil</keyword>
<dbReference type="Proteomes" id="UP001454036">
    <property type="component" value="Unassembled WGS sequence"/>
</dbReference>
<protein>
    <submittedName>
        <fullName evidence="2">Uncharacterized protein</fullName>
    </submittedName>
</protein>
<sequence>MLYHGKLGKASLSRWHKYWFLAKDAFSDEVCSSFSTVHTTLEYEESPELAEGLKRLEEGFPETLVLDIFCDSDVLVKAGLSKGIDNFPDIDLATLLRAKDGKAVVPNQVSYLEVISGIDSSARCWPPNLLHLQSLQPPVGGISDQSMGPEGRSSPLLPTPTPADPAAVNLGVLSPEPIPPYEAPPSLDDIHMVPSWNFTKESSRASEGLASWADREKGFENNHPFFVDLPYTLPSGLQITKDSVSKPTASLTAEMLKNCMLRPSVLGVLGTQPLNLFDNFSYHQIKATEVAYALSLRLNNSSHRDEEERENLLADAREASEVYKSEGDMLKKHIRELHAEVNEYNLHLTEAQSLVKGFNDKVGVMENQLRDLQKALDNSVERFKWSEEYRVLVKGDTATLLRSFCQRVATDYPSISSHFTNFVTSLGEDYMVSLFDELPEEEPAFFTNGRSLLSEQTIYF</sequence>
<comment type="caution">
    <text evidence="2">The sequence shown here is derived from an EMBL/GenBank/DDBJ whole genome shotgun (WGS) entry which is preliminary data.</text>
</comment>
<organism evidence="2 3">
    <name type="scientific">Lithospermum erythrorhizon</name>
    <name type="common">Purple gromwell</name>
    <name type="synonym">Lithospermum officinale var. erythrorhizon</name>
    <dbReference type="NCBI Taxonomy" id="34254"/>
    <lineage>
        <taxon>Eukaryota</taxon>
        <taxon>Viridiplantae</taxon>
        <taxon>Streptophyta</taxon>
        <taxon>Embryophyta</taxon>
        <taxon>Tracheophyta</taxon>
        <taxon>Spermatophyta</taxon>
        <taxon>Magnoliopsida</taxon>
        <taxon>eudicotyledons</taxon>
        <taxon>Gunneridae</taxon>
        <taxon>Pentapetalae</taxon>
        <taxon>asterids</taxon>
        <taxon>lamiids</taxon>
        <taxon>Boraginales</taxon>
        <taxon>Boraginaceae</taxon>
        <taxon>Boraginoideae</taxon>
        <taxon>Lithospermeae</taxon>
        <taxon>Lithospermum</taxon>
    </lineage>
</organism>
<evidence type="ECO:0000256" key="1">
    <source>
        <dbReference type="SAM" id="Coils"/>
    </source>
</evidence>
<gene>
    <name evidence="2" type="ORF">LIER_15737</name>
</gene>
<feature type="coiled-coil region" evidence="1">
    <location>
        <begin position="334"/>
        <end position="382"/>
    </location>
</feature>
<name>A0AAV3Q5X8_LITER</name>
<dbReference type="AlphaFoldDB" id="A0AAV3Q5X8"/>